<dbReference type="OrthoDB" id="6132015at2759"/>
<protein>
    <submittedName>
        <fullName evidence="2">Uncharacterized protein</fullName>
    </submittedName>
</protein>
<name>A0A8S3QKL5_MYTED</name>
<reference evidence="2" key="1">
    <citation type="submission" date="2021-03" db="EMBL/GenBank/DDBJ databases">
        <authorList>
            <person name="Bekaert M."/>
        </authorList>
    </citation>
    <scope>NUCLEOTIDE SEQUENCE</scope>
</reference>
<keyword evidence="3" id="KW-1185">Reference proteome</keyword>
<comment type="caution">
    <text evidence="2">The sequence shown here is derived from an EMBL/GenBank/DDBJ whole genome shotgun (WGS) entry which is preliminary data.</text>
</comment>
<evidence type="ECO:0000313" key="3">
    <source>
        <dbReference type="Proteomes" id="UP000683360"/>
    </source>
</evidence>
<sequence length="438" mass="50677">MDEARCLERLVEQRSHRISYTRLLSWEEGQAKPTRLRRKWKNRKPETLEVQQDSSACIVQKISQRSDKSLQQSIETESMEYNTSEESESDDWSDESGKNDTDIDADSEENINKFDEMSNENEEFRAKDTDSNCSNSDKFNLKCKSTHSSQQTRAPSKKQKRKRRFKSKTYWSDCYPLPYIDDNLELSGVKEDIHESDLSVRKKVPSLAELCLMSSKGLVSESNTLCKAFRKLYRDMFTETTLHKNQLKWLFYVLSCLEQEEENQVNGIKCKPITRWVHHIDKDVLTNRDNDASYVSSLLGLSVFATSIDSMIPASYIEPNRYSTLKGRVKHILQKRFPVGTKVCFDIAMPYVYWARGELKLATDHFLALVHTERRGRIKALYINELARMHAQVGEGDLAARFYRMASDMAQEKFRDCTAADQISGQTQMLLANLNDQG</sequence>
<feature type="region of interest" description="Disordered" evidence="1">
    <location>
        <begin position="116"/>
        <end position="135"/>
    </location>
</feature>
<gene>
    <name evidence="2" type="ORF">MEDL_11036</name>
</gene>
<dbReference type="AlphaFoldDB" id="A0A8S3QKL5"/>
<feature type="compositionally biased region" description="Basic and acidic residues" evidence="1">
    <location>
        <begin position="116"/>
        <end position="130"/>
    </location>
</feature>
<feature type="compositionally biased region" description="Polar residues" evidence="1">
    <location>
        <begin position="49"/>
        <end position="82"/>
    </location>
</feature>
<accession>A0A8S3QKL5</accession>
<proteinExistence type="predicted"/>
<evidence type="ECO:0000313" key="2">
    <source>
        <dbReference type="EMBL" id="CAG2196136.1"/>
    </source>
</evidence>
<feature type="compositionally biased region" description="Basic residues" evidence="1">
    <location>
        <begin position="155"/>
        <end position="165"/>
    </location>
</feature>
<evidence type="ECO:0000256" key="1">
    <source>
        <dbReference type="SAM" id="MobiDB-lite"/>
    </source>
</evidence>
<organism evidence="2 3">
    <name type="scientific">Mytilus edulis</name>
    <name type="common">Blue mussel</name>
    <dbReference type="NCBI Taxonomy" id="6550"/>
    <lineage>
        <taxon>Eukaryota</taxon>
        <taxon>Metazoa</taxon>
        <taxon>Spiralia</taxon>
        <taxon>Lophotrochozoa</taxon>
        <taxon>Mollusca</taxon>
        <taxon>Bivalvia</taxon>
        <taxon>Autobranchia</taxon>
        <taxon>Pteriomorphia</taxon>
        <taxon>Mytilida</taxon>
        <taxon>Mytiloidea</taxon>
        <taxon>Mytilidae</taxon>
        <taxon>Mytilinae</taxon>
        <taxon>Mytilus</taxon>
    </lineage>
</organism>
<feature type="region of interest" description="Disordered" evidence="1">
    <location>
        <begin position="144"/>
        <end position="165"/>
    </location>
</feature>
<dbReference type="Proteomes" id="UP000683360">
    <property type="component" value="Unassembled WGS sequence"/>
</dbReference>
<dbReference type="EMBL" id="CAJPWZ010000545">
    <property type="protein sequence ID" value="CAG2196136.1"/>
    <property type="molecule type" value="Genomic_DNA"/>
</dbReference>
<feature type="compositionally biased region" description="Acidic residues" evidence="1">
    <location>
        <begin position="83"/>
        <end position="94"/>
    </location>
</feature>
<feature type="region of interest" description="Disordered" evidence="1">
    <location>
        <begin position="34"/>
        <end position="108"/>
    </location>
</feature>